<sequence length="82" mass="8890">MLFLFGLPSLLSLLYPFSCCLFPLDSSLFGLSSVFSSGSHAPCACVLCFLLQRQAFSKNVSVPVYVVLYSLVLSSTFGPLEL</sequence>
<dbReference type="EMBL" id="GEDV01011238">
    <property type="protein sequence ID" value="JAP77319.1"/>
    <property type="molecule type" value="Transcribed_RNA"/>
</dbReference>
<evidence type="ECO:0000313" key="2">
    <source>
        <dbReference type="EMBL" id="JAP77319.1"/>
    </source>
</evidence>
<proteinExistence type="predicted"/>
<name>A0A131YDG0_RHIAP</name>
<keyword evidence="1" id="KW-0732">Signal</keyword>
<protein>
    <recommendedName>
        <fullName evidence="3">Secreted protein</fullName>
    </recommendedName>
</protein>
<reference evidence="2" key="1">
    <citation type="journal article" date="2016" name="Ticks Tick Borne Dis.">
        <title>De novo assembly and annotation of the salivary gland transcriptome of Rhipicephalus appendiculatus male and female ticks during blood feeding.</title>
        <authorList>
            <person name="de Castro M.H."/>
            <person name="de Klerk D."/>
            <person name="Pienaar R."/>
            <person name="Latif A.A."/>
            <person name="Rees D.J."/>
            <person name="Mans B.J."/>
        </authorList>
    </citation>
    <scope>NUCLEOTIDE SEQUENCE</scope>
    <source>
        <tissue evidence="2">Salivary glands</tissue>
    </source>
</reference>
<evidence type="ECO:0000256" key="1">
    <source>
        <dbReference type="SAM" id="SignalP"/>
    </source>
</evidence>
<feature type="signal peptide" evidence="1">
    <location>
        <begin position="1"/>
        <end position="20"/>
    </location>
</feature>
<accession>A0A131YDG0</accession>
<organism evidence="2">
    <name type="scientific">Rhipicephalus appendiculatus</name>
    <name type="common">Brown ear tick</name>
    <dbReference type="NCBI Taxonomy" id="34631"/>
    <lineage>
        <taxon>Eukaryota</taxon>
        <taxon>Metazoa</taxon>
        <taxon>Ecdysozoa</taxon>
        <taxon>Arthropoda</taxon>
        <taxon>Chelicerata</taxon>
        <taxon>Arachnida</taxon>
        <taxon>Acari</taxon>
        <taxon>Parasitiformes</taxon>
        <taxon>Ixodida</taxon>
        <taxon>Ixodoidea</taxon>
        <taxon>Ixodidae</taxon>
        <taxon>Rhipicephalinae</taxon>
        <taxon>Rhipicephalus</taxon>
        <taxon>Rhipicephalus</taxon>
    </lineage>
</organism>
<dbReference type="AlphaFoldDB" id="A0A131YDG0"/>
<feature type="chain" id="PRO_5007284779" description="Secreted protein" evidence="1">
    <location>
        <begin position="21"/>
        <end position="82"/>
    </location>
</feature>
<evidence type="ECO:0008006" key="3">
    <source>
        <dbReference type="Google" id="ProtNLM"/>
    </source>
</evidence>